<reference evidence="1 2" key="1">
    <citation type="submission" date="2017-04" db="EMBL/GenBank/DDBJ databases">
        <title>Bacillus krulwichiae AM31D Genome sequencing and assembly.</title>
        <authorList>
            <person name="Krulwich T.A."/>
            <person name="Anastor L."/>
            <person name="Ehrlich R."/>
            <person name="Ehrlich G.D."/>
            <person name="Janto B."/>
        </authorList>
    </citation>
    <scope>NUCLEOTIDE SEQUENCE [LARGE SCALE GENOMIC DNA]</scope>
    <source>
        <strain evidence="1 2">AM31D</strain>
    </source>
</reference>
<evidence type="ECO:0000313" key="1">
    <source>
        <dbReference type="EMBL" id="ARK30135.1"/>
    </source>
</evidence>
<accession>A0A1X9M9P5</accession>
<proteinExistence type="predicted"/>
<dbReference type="EMBL" id="CP020814">
    <property type="protein sequence ID" value="ARK30135.1"/>
    <property type="molecule type" value="Genomic_DNA"/>
</dbReference>
<dbReference type="KEGG" id="bkw:BkAM31D_09840"/>
<evidence type="ECO:0000313" key="2">
    <source>
        <dbReference type="Proteomes" id="UP000193006"/>
    </source>
</evidence>
<protein>
    <recommendedName>
        <fullName evidence="3">Cache domain-containing protein</fullName>
    </recommendedName>
</protein>
<dbReference type="RefSeq" id="WP_085449776.1">
    <property type="nucleotide sequence ID" value="NZ_CP020814.1"/>
</dbReference>
<evidence type="ECO:0008006" key="3">
    <source>
        <dbReference type="Google" id="ProtNLM"/>
    </source>
</evidence>
<name>A0A1X9M9P5_9BACI</name>
<dbReference type="AlphaFoldDB" id="A0A1X9M9P5"/>
<keyword evidence="2" id="KW-1185">Reference proteome</keyword>
<dbReference type="Proteomes" id="UP000193006">
    <property type="component" value="Chromosome"/>
</dbReference>
<gene>
    <name evidence="1" type="ORF">BkAM31D_09840</name>
</gene>
<organism evidence="1 2">
    <name type="scientific">Halalkalibacter krulwichiae</name>
    <dbReference type="NCBI Taxonomy" id="199441"/>
    <lineage>
        <taxon>Bacteria</taxon>
        <taxon>Bacillati</taxon>
        <taxon>Bacillota</taxon>
        <taxon>Bacilli</taxon>
        <taxon>Bacillales</taxon>
        <taxon>Bacillaceae</taxon>
        <taxon>Halalkalibacter</taxon>
    </lineage>
</organism>
<dbReference type="STRING" id="199441.BkAM31D_09840"/>
<sequence>MKFFHSLFFKLLLCLLLISIVPISVVGGITYHKATKNMKENVHFHASSILDQKVNALENLYNELDRLSQGIIHNSLFTRFSENTHLRTHQQLYIELDKLLISIENIFPDFKGITLINQHGFIYHYGYSFNQEFTSTDFYENNWFKLDSHPYITAPHLRDYSNYNTDIPVYSFINEAWDDKLRTKSTIIIDFPEEVVGQFLNDYKGPEVVAGTFIYSEEDYILPLLHD</sequence>